<evidence type="ECO:0000256" key="3">
    <source>
        <dbReference type="ARBA" id="ARBA00022960"/>
    </source>
</evidence>
<accession>A0ABV6VN46</accession>
<comment type="pathway">
    <text evidence="1 7">Cell wall biogenesis; peptidoglycan biosynthesis.</text>
</comment>
<name>A0ABV6VN46_9ACTN</name>
<reference evidence="9 10" key="1">
    <citation type="submission" date="2024-09" db="EMBL/GenBank/DDBJ databases">
        <authorList>
            <person name="Lee S.D."/>
        </authorList>
    </citation>
    <scope>NUCLEOTIDE SEQUENCE [LARGE SCALE GENOMIC DNA]</scope>
    <source>
        <strain evidence="9 10">N8-3</strain>
    </source>
</reference>
<evidence type="ECO:0000313" key="10">
    <source>
        <dbReference type="Proteomes" id="UP001592531"/>
    </source>
</evidence>
<dbReference type="InterPro" id="IPR050979">
    <property type="entry name" value="LD-transpeptidase"/>
</dbReference>
<dbReference type="RefSeq" id="WP_380530287.1">
    <property type="nucleotide sequence ID" value="NZ_JBHFAB010000001.1"/>
</dbReference>
<dbReference type="InterPro" id="IPR038063">
    <property type="entry name" value="Transpep_catalytic_dom"/>
</dbReference>
<comment type="caution">
    <text evidence="9">The sequence shown here is derived from an EMBL/GenBank/DDBJ whole genome shotgun (WGS) entry which is preliminary data.</text>
</comment>
<evidence type="ECO:0000256" key="7">
    <source>
        <dbReference type="PROSITE-ProRule" id="PRU01373"/>
    </source>
</evidence>
<dbReference type="SUPFAM" id="SSF141523">
    <property type="entry name" value="L,D-transpeptidase catalytic domain-like"/>
    <property type="match status" value="1"/>
</dbReference>
<keyword evidence="3 7" id="KW-0133">Cell shape</keyword>
<evidence type="ECO:0000256" key="4">
    <source>
        <dbReference type="ARBA" id="ARBA00022984"/>
    </source>
</evidence>
<sequence length="415" mass="42663">MTEQSGSDSGRAWRRRSVVTGLAALPVLAVAACSGGGKGSAPDGGQSGSVAGTTAPAVSAAVVTVTPANGAKRVDFTAPVRVVVSGGTLSAVSVTGPDGKPVAGTLAADRLSWSSTGPLSSGSSYRVSATAEDVHRVETVKETGFATGAPAKTVVGFFTPEDGTTVGVGMPVSINFNKPVTDRAAVQRAVTVTASPAVEVVGHWFSDTRLDFRPQAYWTPGTRVTLKLRLKDVQASPGVYGTQSKDVGFTIGRSQTSVADLGAKRLTVTRNGKVTQTWPISGGSPEHTTWGGKMVISEKLLQTRMNSQTVNLGGEYDIADVPHAQRLTTSGTFIHGNYWADTSVFGSANTSHGCVGMHDAKGAGDPATPAAVFYNSSITGDVVEVVNSGDRIVDPANGLNGWNLSWTAWKAGSAV</sequence>
<evidence type="ECO:0000259" key="8">
    <source>
        <dbReference type="PROSITE" id="PS52029"/>
    </source>
</evidence>
<evidence type="ECO:0000256" key="1">
    <source>
        <dbReference type="ARBA" id="ARBA00004752"/>
    </source>
</evidence>
<dbReference type="PANTHER" id="PTHR30582">
    <property type="entry name" value="L,D-TRANSPEPTIDASE"/>
    <property type="match status" value="1"/>
</dbReference>
<evidence type="ECO:0000256" key="5">
    <source>
        <dbReference type="ARBA" id="ARBA00023315"/>
    </source>
</evidence>
<protein>
    <submittedName>
        <fullName evidence="9">Ig-like domain-containing protein</fullName>
    </submittedName>
</protein>
<keyword evidence="4 7" id="KW-0573">Peptidoglycan synthesis</keyword>
<feature type="active site" description="Proton donor/acceptor" evidence="7">
    <location>
        <position position="335"/>
    </location>
</feature>
<keyword evidence="2" id="KW-0808">Transferase</keyword>
<dbReference type="Pfam" id="PF17964">
    <property type="entry name" value="Big_10"/>
    <property type="match status" value="1"/>
</dbReference>
<gene>
    <name evidence="9" type="ORF">ACEZDE_00445</name>
</gene>
<keyword evidence="10" id="KW-1185">Reference proteome</keyword>
<dbReference type="PANTHER" id="PTHR30582:SF2">
    <property type="entry name" value="L,D-TRANSPEPTIDASE YCIB-RELATED"/>
    <property type="match status" value="1"/>
</dbReference>
<organism evidence="9 10">
    <name type="scientific">Streptacidiphilus cavernicola</name>
    <dbReference type="NCBI Taxonomy" id="3342716"/>
    <lineage>
        <taxon>Bacteria</taxon>
        <taxon>Bacillati</taxon>
        <taxon>Actinomycetota</taxon>
        <taxon>Actinomycetes</taxon>
        <taxon>Kitasatosporales</taxon>
        <taxon>Streptomycetaceae</taxon>
        <taxon>Streptacidiphilus</taxon>
    </lineage>
</organism>
<dbReference type="CDD" id="cd16913">
    <property type="entry name" value="YkuD_like"/>
    <property type="match status" value="1"/>
</dbReference>
<dbReference type="InterPro" id="IPR041280">
    <property type="entry name" value="Big_10"/>
</dbReference>
<evidence type="ECO:0000256" key="2">
    <source>
        <dbReference type="ARBA" id="ARBA00022679"/>
    </source>
</evidence>
<feature type="active site" description="Nucleophile" evidence="7">
    <location>
        <position position="354"/>
    </location>
</feature>
<dbReference type="PROSITE" id="PS52029">
    <property type="entry name" value="LD_TPASE"/>
    <property type="match status" value="1"/>
</dbReference>
<feature type="domain" description="L,D-TPase catalytic" evidence="8">
    <location>
        <begin position="255"/>
        <end position="386"/>
    </location>
</feature>
<dbReference type="Pfam" id="PF03734">
    <property type="entry name" value="YkuD"/>
    <property type="match status" value="1"/>
</dbReference>
<dbReference type="EMBL" id="JBHFAB010000001">
    <property type="protein sequence ID" value="MFC1415121.1"/>
    <property type="molecule type" value="Genomic_DNA"/>
</dbReference>
<dbReference type="Proteomes" id="UP001592531">
    <property type="component" value="Unassembled WGS sequence"/>
</dbReference>
<evidence type="ECO:0000256" key="6">
    <source>
        <dbReference type="ARBA" id="ARBA00023316"/>
    </source>
</evidence>
<dbReference type="CDD" id="cd13432">
    <property type="entry name" value="LDT_IgD_like_2"/>
    <property type="match status" value="1"/>
</dbReference>
<proteinExistence type="predicted"/>
<evidence type="ECO:0000313" key="9">
    <source>
        <dbReference type="EMBL" id="MFC1415121.1"/>
    </source>
</evidence>
<keyword evidence="5" id="KW-0012">Acyltransferase</keyword>
<dbReference type="InterPro" id="IPR005490">
    <property type="entry name" value="LD_TPept_cat_dom"/>
</dbReference>
<dbReference type="Gene3D" id="2.60.40.3710">
    <property type="match status" value="1"/>
</dbReference>
<dbReference type="Gene3D" id="2.40.440.10">
    <property type="entry name" value="L,D-transpeptidase catalytic domain-like"/>
    <property type="match status" value="1"/>
</dbReference>
<dbReference type="Gene3D" id="2.60.40.3780">
    <property type="match status" value="1"/>
</dbReference>
<keyword evidence="6 7" id="KW-0961">Cell wall biogenesis/degradation</keyword>